<dbReference type="Proteomes" id="UP000030060">
    <property type="component" value="Unassembled WGS sequence"/>
</dbReference>
<accession>A0A0A1Z8Y1</accession>
<protein>
    <submittedName>
        <fullName evidence="1">Uncharacterized protein</fullName>
    </submittedName>
</protein>
<name>A0A0A1Z8Y1_PSEFL</name>
<reference evidence="1 2" key="1">
    <citation type="journal article" date="2013" name="Genome Announc.">
        <title>Draft Genome Sequence of Pseudomonas fluorescens LMG 5329, a White Line-Inducing Principle-Producing Bioindicator for the Mushroom Pathogen Pseudomonas tolaasii.</title>
        <authorList>
            <person name="Ghequire M.G."/>
            <person name="Rokni-Zadeh H."/>
            <person name="Zarrineh P."/>
            <person name="De Mot R."/>
        </authorList>
    </citation>
    <scope>NUCLEOTIDE SEQUENCE [LARGE SCALE GENOMIC DNA]</scope>
    <source>
        <strain evidence="1 2">LMG 5329</strain>
    </source>
</reference>
<sequence length="75" mass="8281">MAEQYAGQIVAVGPDNLDYHIQVFQDVITERLLSGEVRHMPGLKRFQIQGGGAVNQLSETEYQVVATGMKLTVYA</sequence>
<evidence type="ECO:0000313" key="1">
    <source>
        <dbReference type="EMBL" id="KGE69704.1"/>
    </source>
</evidence>
<gene>
    <name evidence="1" type="ORF">K814_0101115</name>
</gene>
<dbReference type="EMBL" id="ASGY01000013">
    <property type="protein sequence ID" value="KGE69704.1"/>
    <property type="molecule type" value="Genomic_DNA"/>
</dbReference>
<dbReference type="AlphaFoldDB" id="A0A0A1Z8Y1"/>
<organism evidence="1 2">
    <name type="scientific">Pseudomonas fluorescens LMG 5329</name>
    <dbReference type="NCBI Taxonomy" id="1324332"/>
    <lineage>
        <taxon>Bacteria</taxon>
        <taxon>Pseudomonadati</taxon>
        <taxon>Pseudomonadota</taxon>
        <taxon>Gammaproteobacteria</taxon>
        <taxon>Pseudomonadales</taxon>
        <taxon>Pseudomonadaceae</taxon>
        <taxon>Pseudomonas</taxon>
    </lineage>
</organism>
<proteinExistence type="predicted"/>
<dbReference type="OrthoDB" id="6936556at2"/>
<dbReference type="RefSeq" id="WP_038842064.1">
    <property type="nucleotide sequence ID" value="NZ_ASGY01000013.1"/>
</dbReference>
<evidence type="ECO:0000313" key="2">
    <source>
        <dbReference type="Proteomes" id="UP000030060"/>
    </source>
</evidence>
<comment type="caution">
    <text evidence="1">The sequence shown here is derived from an EMBL/GenBank/DDBJ whole genome shotgun (WGS) entry which is preliminary data.</text>
</comment>